<feature type="domain" description="Tyr recombinase" evidence="5">
    <location>
        <begin position="191"/>
        <end position="413"/>
    </location>
</feature>
<dbReference type="EMBL" id="JAMRYM010000005">
    <property type="protein sequence ID" value="MCM6761375.1"/>
    <property type="molecule type" value="Genomic_DNA"/>
</dbReference>
<dbReference type="PROSITE" id="PS51898">
    <property type="entry name" value="TYR_RECOMBINASE"/>
    <property type="match status" value="1"/>
</dbReference>
<dbReference type="PANTHER" id="PTHR30349">
    <property type="entry name" value="PHAGE INTEGRASE-RELATED"/>
    <property type="match status" value="1"/>
</dbReference>
<evidence type="ECO:0000313" key="7">
    <source>
        <dbReference type="EMBL" id="MCM6761375.1"/>
    </source>
</evidence>
<evidence type="ECO:0000256" key="2">
    <source>
        <dbReference type="ARBA" id="ARBA00023125"/>
    </source>
</evidence>
<dbReference type="InterPro" id="IPR013762">
    <property type="entry name" value="Integrase-like_cat_sf"/>
</dbReference>
<dbReference type="Pfam" id="PF00589">
    <property type="entry name" value="Phage_integrase"/>
    <property type="match status" value="1"/>
</dbReference>
<dbReference type="InterPro" id="IPR004107">
    <property type="entry name" value="Integrase_SAM-like_N"/>
</dbReference>
<evidence type="ECO:0000259" key="6">
    <source>
        <dbReference type="PROSITE" id="PS51900"/>
    </source>
</evidence>
<dbReference type="InterPro" id="IPR050090">
    <property type="entry name" value="Tyrosine_recombinase_XerCD"/>
</dbReference>
<gene>
    <name evidence="7" type="ORF">NB037_03000</name>
</gene>
<dbReference type="PANTHER" id="PTHR30349:SF91">
    <property type="entry name" value="INTA PROTEIN"/>
    <property type="match status" value="1"/>
</dbReference>
<feature type="domain" description="Core-binding (CB)" evidence="6">
    <location>
        <begin position="87"/>
        <end position="170"/>
    </location>
</feature>
<proteinExistence type="predicted"/>
<comment type="caution">
    <text evidence="7">The sequence shown here is derived from an EMBL/GenBank/DDBJ whole genome shotgun (WGS) entry which is preliminary data.</text>
</comment>
<dbReference type="Gene3D" id="1.10.150.130">
    <property type="match status" value="1"/>
</dbReference>
<name>A0A9X2DUM4_9MICO</name>
<dbReference type="RefSeq" id="WP_251943515.1">
    <property type="nucleotide sequence ID" value="NZ_JAMRYM010000005.1"/>
</dbReference>
<dbReference type="AlphaFoldDB" id="A0A9X2DUM4"/>
<sequence length="420" mass="47436">MSEEKPIDSVTPRQFGSVYFARTSGLWTATVDLPKVNGKRRRKTVRSKDEAVAREAFRVMSEQIAHDRNIRKMADLRAAVAADHLRWTVGAWSTHWLETVARRRIKPMTYAAYESALRLHVLPAIGDVPLASVGPTHLRRVETRMLDHGLSPSSALHTHRVLAVCLGDAVRDEILDRNPAQRMRPPRKAPGSLSALTPEEARQVFRSLAARPDGALWATSLLTGARRGEVLGLELTRVGEVLELSWQLQRFPWLHGCSSDACQTYRRGADCAQRHVDMPRTFERRHVHGSLYLTRPKSTAGVRFVPLVEPLRGILLAHIRSNPVPRNGLVFVNPVGNPIDPDWMTNRWKTLRRELGITKNIRLHDLRHAAVDMLYEAGVSEDAIVELLGHSSNRMTRNYKSGPSMTRLRHAMDQMSELYV</sequence>
<keyword evidence="3" id="KW-0233">DNA recombination</keyword>
<protein>
    <submittedName>
        <fullName evidence="7">Site-specific integrase</fullName>
    </submittedName>
</protein>
<reference evidence="7" key="1">
    <citation type="submission" date="2022-06" db="EMBL/GenBank/DDBJ databases">
        <title>Whole genome shotgun sequencing (WGS) of Rathayibacter sp. ZW T2_19, isolated from stored onions (Allium cepa).</title>
        <authorList>
            <person name="Stoll D.A."/>
            <person name="Huch M."/>
        </authorList>
    </citation>
    <scope>NUCLEOTIDE SEQUENCE</scope>
    <source>
        <strain evidence="7">ZW T2_19</strain>
    </source>
</reference>
<dbReference type="Gene3D" id="1.10.443.10">
    <property type="entry name" value="Intergrase catalytic core"/>
    <property type="match status" value="1"/>
</dbReference>
<keyword evidence="1" id="KW-0229">DNA integration</keyword>
<evidence type="ECO:0000256" key="4">
    <source>
        <dbReference type="PROSITE-ProRule" id="PRU01248"/>
    </source>
</evidence>
<dbReference type="PROSITE" id="PS51900">
    <property type="entry name" value="CB"/>
    <property type="match status" value="1"/>
</dbReference>
<evidence type="ECO:0000313" key="8">
    <source>
        <dbReference type="Proteomes" id="UP001155240"/>
    </source>
</evidence>
<keyword evidence="8" id="KW-1185">Reference proteome</keyword>
<dbReference type="InterPro" id="IPR044068">
    <property type="entry name" value="CB"/>
</dbReference>
<dbReference type="Pfam" id="PF14659">
    <property type="entry name" value="Phage_int_SAM_3"/>
    <property type="match status" value="1"/>
</dbReference>
<organism evidence="7 8">
    <name type="scientific">Rathayibacter rubneri</name>
    <dbReference type="NCBI Taxonomy" id="2950106"/>
    <lineage>
        <taxon>Bacteria</taxon>
        <taxon>Bacillati</taxon>
        <taxon>Actinomycetota</taxon>
        <taxon>Actinomycetes</taxon>
        <taxon>Micrococcales</taxon>
        <taxon>Microbacteriaceae</taxon>
        <taxon>Rathayibacter</taxon>
    </lineage>
</organism>
<dbReference type="GO" id="GO:0006310">
    <property type="term" value="P:DNA recombination"/>
    <property type="evidence" value="ECO:0007669"/>
    <property type="project" value="UniProtKB-KW"/>
</dbReference>
<dbReference type="Proteomes" id="UP001155240">
    <property type="component" value="Unassembled WGS sequence"/>
</dbReference>
<dbReference type="GO" id="GO:0003677">
    <property type="term" value="F:DNA binding"/>
    <property type="evidence" value="ECO:0007669"/>
    <property type="project" value="UniProtKB-UniRule"/>
</dbReference>
<dbReference type="InterPro" id="IPR011010">
    <property type="entry name" value="DNA_brk_join_enz"/>
</dbReference>
<dbReference type="GO" id="GO:0015074">
    <property type="term" value="P:DNA integration"/>
    <property type="evidence" value="ECO:0007669"/>
    <property type="project" value="UniProtKB-KW"/>
</dbReference>
<dbReference type="InterPro" id="IPR002104">
    <property type="entry name" value="Integrase_catalytic"/>
</dbReference>
<keyword evidence="2 4" id="KW-0238">DNA-binding</keyword>
<evidence type="ECO:0000256" key="3">
    <source>
        <dbReference type="ARBA" id="ARBA00023172"/>
    </source>
</evidence>
<evidence type="ECO:0000256" key="1">
    <source>
        <dbReference type="ARBA" id="ARBA00022908"/>
    </source>
</evidence>
<evidence type="ECO:0000259" key="5">
    <source>
        <dbReference type="PROSITE" id="PS51898"/>
    </source>
</evidence>
<dbReference type="InterPro" id="IPR010998">
    <property type="entry name" value="Integrase_recombinase_N"/>
</dbReference>
<dbReference type="SUPFAM" id="SSF56349">
    <property type="entry name" value="DNA breaking-rejoining enzymes"/>
    <property type="match status" value="1"/>
</dbReference>
<accession>A0A9X2DUM4</accession>